<reference evidence="1 2" key="1">
    <citation type="submission" date="2018-02" db="EMBL/GenBank/DDBJ databases">
        <title>Genomic Encyclopedia of Archaeal and Bacterial Type Strains, Phase II (KMG-II): from individual species to whole genera.</title>
        <authorList>
            <person name="Goeker M."/>
        </authorList>
    </citation>
    <scope>NUCLEOTIDE SEQUENCE [LARGE SCALE GENOMIC DNA]</scope>
    <source>
        <strain evidence="1 2">YU 961-1</strain>
    </source>
</reference>
<organism evidence="1 2">
    <name type="scientific">Actinokineospora auranticolor</name>
    <dbReference type="NCBI Taxonomy" id="155976"/>
    <lineage>
        <taxon>Bacteria</taxon>
        <taxon>Bacillati</taxon>
        <taxon>Actinomycetota</taxon>
        <taxon>Actinomycetes</taxon>
        <taxon>Pseudonocardiales</taxon>
        <taxon>Pseudonocardiaceae</taxon>
        <taxon>Actinokineospora</taxon>
    </lineage>
</organism>
<dbReference type="AlphaFoldDB" id="A0A2S6GKJ4"/>
<dbReference type="RefSeq" id="WP_146108160.1">
    <property type="nucleotide sequence ID" value="NZ_CP154825.1"/>
</dbReference>
<name>A0A2S6GKJ4_9PSEU</name>
<sequence>MASQIELPDGGCYGVRMRVPVGERVYAFDRPLIPVSQVAAVAPDITVTDRAIEIRTDRWGVIEVRDPHIGEQARVLPVVCGDPDLAARVASAFTADSAIGWDSDAVEREAWCLCWMSTYHHDRNGGAA</sequence>
<proteinExistence type="predicted"/>
<protein>
    <submittedName>
        <fullName evidence="1">Uncharacterized protein</fullName>
    </submittedName>
</protein>
<evidence type="ECO:0000313" key="2">
    <source>
        <dbReference type="Proteomes" id="UP000239203"/>
    </source>
</evidence>
<dbReference type="EMBL" id="PTIX01000012">
    <property type="protein sequence ID" value="PPK65757.1"/>
    <property type="molecule type" value="Genomic_DNA"/>
</dbReference>
<comment type="caution">
    <text evidence="1">The sequence shown here is derived from an EMBL/GenBank/DDBJ whole genome shotgun (WGS) entry which is preliminary data.</text>
</comment>
<keyword evidence="2" id="KW-1185">Reference proteome</keyword>
<gene>
    <name evidence="1" type="ORF">CLV40_11216</name>
</gene>
<evidence type="ECO:0000313" key="1">
    <source>
        <dbReference type="EMBL" id="PPK65757.1"/>
    </source>
</evidence>
<accession>A0A2S6GKJ4</accession>
<dbReference type="OrthoDB" id="3699392at2"/>
<dbReference type="Proteomes" id="UP000239203">
    <property type="component" value="Unassembled WGS sequence"/>
</dbReference>